<keyword evidence="6" id="KW-1185">Reference proteome</keyword>
<dbReference type="PANTHER" id="PTHR43969">
    <property type="entry name" value="GLUTATHIONE S TRANSFERASE D10, ISOFORM A-RELATED"/>
    <property type="match status" value="1"/>
</dbReference>
<dbReference type="Pfam" id="PF02798">
    <property type="entry name" value="GST_N"/>
    <property type="match status" value="1"/>
</dbReference>
<comment type="similarity">
    <text evidence="2">Belongs to the GST superfamily.</text>
</comment>
<organism evidence="5 6">
    <name type="scientific">Acanthoscelides obtectus</name>
    <name type="common">Bean weevil</name>
    <name type="synonym">Bruchus obtectus</name>
    <dbReference type="NCBI Taxonomy" id="200917"/>
    <lineage>
        <taxon>Eukaryota</taxon>
        <taxon>Metazoa</taxon>
        <taxon>Ecdysozoa</taxon>
        <taxon>Arthropoda</taxon>
        <taxon>Hexapoda</taxon>
        <taxon>Insecta</taxon>
        <taxon>Pterygota</taxon>
        <taxon>Neoptera</taxon>
        <taxon>Endopterygota</taxon>
        <taxon>Coleoptera</taxon>
        <taxon>Polyphaga</taxon>
        <taxon>Cucujiformia</taxon>
        <taxon>Chrysomeloidea</taxon>
        <taxon>Chrysomelidae</taxon>
        <taxon>Bruchinae</taxon>
        <taxon>Bruchini</taxon>
        <taxon>Acanthoscelides</taxon>
    </lineage>
</organism>
<gene>
    <name evidence="5" type="ORF">ACAOBT_LOCUS16751</name>
</gene>
<dbReference type="Gene3D" id="3.40.30.10">
    <property type="entry name" value="Glutaredoxin"/>
    <property type="match status" value="1"/>
</dbReference>
<dbReference type="Pfam" id="PF00043">
    <property type="entry name" value="GST_C"/>
    <property type="match status" value="1"/>
</dbReference>
<dbReference type="SUPFAM" id="SSF52833">
    <property type="entry name" value="Thioredoxin-like"/>
    <property type="match status" value="1"/>
</dbReference>
<dbReference type="FunFam" id="3.40.30.10:FF:000034">
    <property type="entry name" value="glutathione S-transferase 1"/>
    <property type="match status" value="1"/>
</dbReference>
<dbReference type="PANTHER" id="PTHR43969:SF9">
    <property type="entry name" value="GLUTATHIONE S TRANSFERASE D10, ISOFORM A-RELATED"/>
    <property type="match status" value="1"/>
</dbReference>
<evidence type="ECO:0000259" key="3">
    <source>
        <dbReference type="PROSITE" id="PS50404"/>
    </source>
</evidence>
<dbReference type="InterPro" id="IPR004045">
    <property type="entry name" value="Glutathione_S-Trfase_N"/>
</dbReference>
<dbReference type="SUPFAM" id="SSF47616">
    <property type="entry name" value="GST C-terminal domain-like"/>
    <property type="match status" value="1"/>
</dbReference>
<dbReference type="InterPro" id="IPR004046">
    <property type="entry name" value="GST_C"/>
</dbReference>
<name>A0A9P0PH72_ACAOB</name>
<feature type="domain" description="GST C-terminal" evidence="4">
    <location>
        <begin position="98"/>
        <end position="225"/>
    </location>
</feature>
<dbReference type="InterPro" id="IPR036282">
    <property type="entry name" value="Glutathione-S-Trfase_C_sf"/>
</dbReference>
<dbReference type="SFLD" id="SFLDS00019">
    <property type="entry name" value="Glutathione_Transferase_(cytos"/>
    <property type="match status" value="1"/>
</dbReference>
<dbReference type="CDD" id="cd03045">
    <property type="entry name" value="GST_N_Delta_Epsilon"/>
    <property type="match status" value="1"/>
</dbReference>
<feature type="domain" description="GST N-terminal" evidence="3">
    <location>
        <begin position="11"/>
        <end position="92"/>
    </location>
</feature>
<protein>
    <submittedName>
        <fullName evidence="5">Uncharacterized protein</fullName>
    </submittedName>
</protein>
<dbReference type="SFLD" id="SFLDG00358">
    <property type="entry name" value="Main_(cytGST)"/>
    <property type="match status" value="1"/>
</dbReference>
<dbReference type="InterPro" id="IPR040079">
    <property type="entry name" value="Glutathione_S-Trfase"/>
</dbReference>
<evidence type="ECO:0000313" key="6">
    <source>
        <dbReference type="Proteomes" id="UP001152888"/>
    </source>
</evidence>
<dbReference type="InterPro" id="IPR010987">
    <property type="entry name" value="Glutathione-S-Trfase_C-like"/>
</dbReference>
<comment type="caution">
    <text evidence="5">The sequence shown here is derived from an EMBL/GenBank/DDBJ whole genome shotgun (WGS) entry which is preliminary data.</text>
</comment>
<dbReference type="AlphaFoldDB" id="A0A9P0PH72"/>
<dbReference type="CDD" id="cd03177">
    <property type="entry name" value="GST_C_Delta_Epsilon"/>
    <property type="match status" value="1"/>
</dbReference>
<evidence type="ECO:0000256" key="1">
    <source>
        <dbReference type="ARBA" id="ARBA00011738"/>
    </source>
</evidence>
<evidence type="ECO:0000313" key="5">
    <source>
        <dbReference type="EMBL" id="CAH1985564.1"/>
    </source>
</evidence>
<dbReference type="OrthoDB" id="2309723at2759"/>
<evidence type="ECO:0000259" key="4">
    <source>
        <dbReference type="PROSITE" id="PS50405"/>
    </source>
</evidence>
<dbReference type="Gene3D" id="1.20.1050.10">
    <property type="match status" value="1"/>
</dbReference>
<dbReference type="EMBL" id="CAKOFQ010006982">
    <property type="protein sequence ID" value="CAH1985564.1"/>
    <property type="molecule type" value="Genomic_DNA"/>
</dbReference>
<dbReference type="InterPro" id="IPR036249">
    <property type="entry name" value="Thioredoxin-like_sf"/>
</dbReference>
<dbReference type="SFLD" id="SFLDG01153">
    <property type="entry name" value="Main.4:_Theta-like"/>
    <property type="match status" value="1"/>
</dbReference>
<dbReference type="FunFam" id="1.20.1050.10:FF:000007">
    <property type="entry name" value="Glutathione S-transferase 1-1"/>
    <property type="match status" value="1"/>
</dbReference>
<reference evidence="5" key="1">
    <citation type="submission" date="2022-03" db="EMBL/GenBank/DDBJ databases">
        <authorList>
            <person name="Sayadi A."/>
        </authorList>
    </citation>
    <scope>NUCLEOTIDE SEQUENCE</scope>
</reference>
<comment type="subunit">
    <text evidence="1">Homodimer.</text>
</comment>
<dbReference type="Proteomes" id="UP001152888">
    <property type="component" value="Unassembled WGS sequence"/>
</dbReference>
<accession>A0A9P0PH72</accession>
<evidence type="ECO:0000256" key="2">
    <source>
        <dbReference type="RuleBase" id="RU003494"/>
    </source>
</evidence>
<dbReference type="PROSITE" id="PS50405">
    <property type="entry name" value="GST_CTER"/>
    <property type="match status" value="1"/>
</dbReference>
<dbReference type="GO" id="GO:0004364">
    <property type="term" value="F:glutathione transferase activity"/>
    <property type="evidence" value="ECO:0007669"/>
    <property type="project" value="TreeGrafter"/>
</dbReference>
<sequence>MVSSCSVCVKMTLTLYYIEASPPVRTTLMAIKALGLQVETKRVDLPGGEHLKPEYLKINPLHTVPTLVDGDFIVWDSHAINCYLVDKYAKDDSLYPKDLQKRAIVNQRLFFECEVLFNQSFTVLAAILRHGAKSVTKEHEDKVLSGYESLEKLLKLSPFLAGNSVTIADFSAVTTVTSSSILIPIVASKFPKIAAWIKKMETLPYYKEGNQEGLDILDKYVKDKIASN</sequence>
<dbReference type="PROSITE" id="PS50404">
    <property type="entry name" value="GST_NTER"/>
    <property type="match status" value="1"/>
</dbReference>
<dbReference type="GO" id="GO:0006749">
    <property type="term" value="P:glutathione metabolic process"/>
    <property type="evidence" value="ECO:0007669"/>
    <property type="project" value="TreeGrafter"/>
</dbReference>
<proteinExistence type="inferred from homology"/>